<feature type="transmembrane region" description="Helical" evidence="7">
    <location>
        <begin position="218"/>
        <end position="237"/>
    </location>
</feature>
<feature type="domain" description="ABC transmembrane type-1" evidence="8">
    <location>
        <begin position="77"/>
        <end position="291"/>
    </location>
</feature>
<name>A0A328U4J6_9BACL</name>
<reference evidence="9 10" key="1">
    <citation type="submission" date="2018-06" db="EMBL/GenBank/DDBJ databases">
        <title>Paenibacillus montanisoli sp. nov., isolated from mountain area soil.</title>
        <authorList>
            <person name="Wu M."/>
        </authorList>
    </citation>
    <scope>NUCLEOTIDE SEQUENCE [LARGE SCALE GENOMIC DNA]</scope>
    <source>
        <strain evidence="9 10">RA17</strain>
    </source>
</reference>
<evidence type="ECO:0000256" key="3">
    <source>
        <dbReference type="ARBA" id="ARBA00022475"/>
    </source>
</evidence>
<feature type="transmembrane region" description="Helical" evidence="7">
    <location>
        <begin position="270"/>
        <end position="292"/>
    </location>
</feature>
<feature type="transmembrane region" description="Helical" evidence="7">
    <location>
        <begin position="113"/>
        <end position="136"/>
    </location>
</feature>
<dbReference type="EMBL" id="QLUW01000004">
    <property type="protein sequence ID" value="RAP74786.1"/>
    <property type="molecule type" value="Genomic_DNA"/>
</dbReference>
<dbReference type="RefSeq" id="WP_112884573.1">
    <property type="nucleotide sequence ID" value="NZ_QLUW01000004.1"/>
</dbReference>
<dbReference type="AlphaFoldDB" id="A0A328U4J6"/>
<feature type="transmembrane region" description="Helical" evidence="7">
    <location>
        <begin position="21"/>
        <end position="46"/>
    </location>
</feature>
<evidence type="ECO:0000256" key="1">
    <source>
        <dbReference type="ARBA" id="ARBA00004651"/>
    </source>
</evidence>
<protein>
    <submittedName>
        <fullName evidence="9">Sugar ABC transporter permease</fullName>
    </submittedName>
</protein>
<dbReference type="CDD" id="cd06261">
    <property type="entry name" value="TM_PBP2"/>
    <property type="match status" value="1"/>
</dbReference>
<dbReference type="PANTHER" id="PTHR30193:SF37">
    <property type="entry name" value="INNER MEMBRANE ABC TRANSPORTER PERMEASE PROTEIN YCJO"/>
    <property type="match status" value="1"/>
</dbReference>
<keyword evidence="3" id="KW-1003">Cell membrane</keyword>
<dbReference type="OrthoDB" id="9809173at2"/>
<dbReference type="InterPro" id="IPR000515">
    <property type="entry name" value="MetI-like"/>
</dbReference>
<keyword evidence="4 7" id="KW-0812">Transmembrane</keyword>
<dbReference type="InterPro" id="IPR035906">
    <property type="entry name" value="MetI-like_sf"/>
</dbReference>
<evidence type="ECO:0000256" key="5">
    <source>
        <dbReference type="ARBA" id="ARBA00022989"/>
    </source>
</evidence>
<dbReference type="Gene3D" id="1.10.3720.10">
    <property type="entry name" value="MetI-like"/>
    <property type="match status" value="1"/>
</dbReference>
<feature type="transmembrane region" description="Helical" evidence="7">
    <location>
        <begin position="165"/>
        <end position="186"/>
    </location>
</feature>
<proteinExistence type="inferred from homology"/>
<gene>
    <name evidence="9" type="ORF">DL346_22370</name>
</gene>
<accession>A0A328U4J6</accession>
<evidence type="ECO:0000256" key="2">
    <source>
        <dbReference type="ARBA" id="ARBA00022448"/>
    </source>
</evidence>
<dbReference type="GO" id="GO:0005886">
    <property type="term" value="C:plasma membrane"/>
    <property type="evidence" value="ECO:0007669"/>
    <property type="project" value="UniProtKB-SubCell"/>
</dbReference>
<feature type="transmembrane region" description="Helical" evidence="7">
    <location>
        <begin position="81"/>
        <end position="101"/>
    </location>
</feature>
<evidence type="ECO:0000313" key="10">
    <source>
        <dbReference type="Proteomes" id="UP000249260"/>
    </source>
</evidence>
<comment type="subcellular location">
    <subcellularLocation>
        <location evidence="1 7">Cell membrane</location>
        <topology evidence="1 7">Multi-pass membrane protein</topology>
    </subcellularLocation>
</comment>
<keyword evidence="2 7" id="KW-0813">Transport</keyword>
<dbReference type="SUPFAM" id="SSF161098">
    <property type="entry name" value="MetI-like"/>
    <property type="match status" value="1"/>
</dbReference>
<comment type="caution">
    <text evidence="9">The sequence shown here is derived from an EMBL/GenBank/DDBJ whole genome shotgun (WGS) entry which is preliminary data.</text>
</comment>
<dbReference type="PROSITE" id="PS50928">
    <property type="entry name" value="ABC_TM1"/>
    <property type="match status" value="1"/>
</dbReference>
<keyword evidence="6 7" id="KW-0472">Membrane</keyword>
<comment type="similarity">
    <text evidence="7">Belongs to the binding-protein-dependent transport system permease family.</text>
</comment>
<organism evidence="9 10">
    <name type="scientific">Paenibacillus montanisoli</name>
    <dbReference type="NCBI Taxonomy" id="2081970"/>
    <lineage>
        <taxon>Bacteria</taxon>
        <taxon>Bacillati</taxon>
        <taxon>Bacillota</taxon>
        <taxon>Bacilli</taxon>
        <taxon>Bacillales</taxon>
        <taxon>Paenibacillaceae</taxon>
        <taxon>Paenibacillus</taxon>
    </lineage>
</organism>
<sequence length="301" mass="34286">MARSKYGKRPDHRNKKMFIAVSLTPIMLLFITFTLLPIVMACVLAFSSYDGLRGVLNFNGFDNIRGLLNDELFRMAIWNTFRFVLLAVPLNIAITLLLAMAINKVRNAKLKHLLRTIFFVPVIAPLVGSVLVWQTFFNYDHGLFNMLLEFVGLQPVHWLTETKPAMISVILMVLWADIGYNIVLFMSGLDSIPDMFYEAAKLDGAGRFRRFRHITLPLLSRTTLFVAVMTVLSYFQAFTQFKVLTGGGPSNSTRVLSLQIYDTAFKYFDLGVASTMAMVLFAIMLSITWFQLKIGKSQWEY</sequence>
<dbReference type="InterPro" id="IPR051393">
    <property type="entry name" value="ABC_transporter_permease"/>
</dbReference>
<keyword evidence="5 7" id="KW-1133">Transmembrane helix</keyword>
<keyword evidence="10" id="KW-1185">Reference proteome</keyword>
<evidence type="ECO:0000313" key="9">
    <source>
        <dbReference type="EMBL" id="RAP74786.1"/>
    </source>
</evidence>
<dbReference type="Pfam" id="PF00528">
    <property type="entry name" value="BPD_transp_1"/>
    <property type="match status" value="1"/>
</dbReference>
<dbReference type="Proteomes" id="UP000249260">
    <property type="component" value="Unassembled WGS sequence"/>
</dbReference>
<evidence type="ECO:0000259" key="8">
    <source>
        <dbReference type="PROSITE" id="PS50928"/>
    </source>
</evidence>
<dbReference type="PANTHER" id="PTHR30193">
    <property type="entry name" value="ABC TRANSPORTER PERMEASE PROTEIN"/>
    <property type="match status" value="1"/>
</dbReference>
<evidence type="ECO:0000256" key="7">
    <source>
        <dbReference type="RuleBase" id="RU363032"/>
    </source>
</evidence>
<dbReference type="GO" id="GO:0055085">
    <property type="term" value="P:transmembrane transport"/>
    <property type="evidence" value="ECO:0007669"/>
    <property type="project" value="InterPro"/>
</dbReference>
<evidence type="ECO:0000256" key="6">
    <source>
        <dbReference type="ARBA" id="ARBA00023136"/>
    </source>
</evidence>
<evidence type="ECO:0000256" key="4">
    <source>
        <dbReference type="ARBA" id="ARBA00022692"/>
    </source>
</evidence>